<name>A0A135LAG9_PENPA</name>
<dbReference type="OMA" id="NTRFEEC"/>
<keyword evidence="3" id="KW-1185">Reference proteome</keyword>
<dbReference type="GeneID" id="63707837"/>
<feature type="transmembrane region" description="Helical" evidence="1">
    <location>
        <begin position="283"/>
        <end position="304"/>
    </location>
</feature>
<dbReference type="AlphaFoldDB" id="A0A135LAG9"/>
<accession>A0A135LAG9</accession>
<keyword evidence="1" id="KW-0812">Transmembrane</keyword>
<feature type="transmembrane region" description="Helical" evidence="1">
    <location>
        <begin position="366"/>
        <end position="391"/>
    </location>
</feature>
<keyword evidence="1" id="KW-1133">Transmembrane helix</keyword>
<evidence type="ECO:0000313" key="2">
    <source>
        <dbReference type="EMBL" id="KXG45968.1"/>
    </source>
</evidence>
<feature type="transmembrane region" description="Helical" evidence="1">
    <location>
        <begin position="55"/>
        <end position="79"/>
    </location>
</feature>
<dbReference type="Proteomes" id="UP000070168">
    <property type="component" value="Unassembled WGS sequence"/>
</dbReference>
<organism evidence="2 3">
    <name type="scientific">Penicillium patulum</name>
    <name type="common">Penicillium griseofulvum</name>
    <dbReference type="NCBI Taxonomy" id="5078"/>
    <lineage>
        <taxon>Eukaryota</taxon>
        <taxon>Fungi</taxon>
        <taxon>Dikarya</taxon>
        <taxon>Ascomycota</taxon>
        <taxon>Pezizomycotina</taxon>
        <taxon>Eurotiomycetes</taxon>
        <taxon>Eurotiomycetidae</taxon>
        <taxon>Eurotiales</taxon>
        <taxon>Aspergillaceae</taxon>
        <taxon>Penicillium</taxon>
    </lineage>
</organism>
<dbReference type="EMBL" id="LHQR01000069">
    <property type="protein sequence ID" value="KXG45968.1"/>
    <property type="molecule type" value="Genomic_DNA"/>
</dbReference>
<keyword evidence="1" id="KW-0472">Membrane</keyword>
<sequence length="484" mass="54801">MRGHIPRSRTQFYEFEYRAVHDDRSPGHLDHPECKFPDFPPPATQKRTQNIITGVIWFGLILLGSLLAVNVVITVLLAVRVDNDGFDSNKPEYALYKNTIFKDCYNRALPTITHDCSAIMARLQETKSDYGFFSKPYLSQSNYLDTNRTAYDWCDIMSCLNGFKIIPSKPRSSAFWPTTLDVWNKSGITFLLAFWQLHKLHRARWRKENTPCKEMEWDTWIILAWDVASFIWWCVGLGRFALAPALHPMPSMLGWVSTWKNSYMIQYHPYGCILRHSPNRLRVAKWTLITLATLQWIGGVYIAINTAKPGLARSSYYPAYECLASQISEAPGVSTCSADQICSKVTMFGSVRFDFPNQFIQGFTSFIGLFAALSGVAIMRGCTIGMFPLIAYMFKGATVAKWRKKASKYDFGFSGSVCMASGGSAIIGAVTVAEALGAFGRDRVGPVVLHWDCNVVHVNVSPWRYYLDVDYALPLRIAKMWFNS</sequence>
<reference evidence="2 3" key="1">
    <citation type="journal article" date="2016" name="BMC Genomics">
        <title>Genome sequencing and secondary metabolism of the postharvest pathogen Penicillium griseofulvum.</title>
        <authorList>
            <person name="Banani H."/>
            <person name="Marcet-Houben M."/>
            <person name="Ballester A.R."/>
            <person name="Abbruscato P."/>
            <person name="Gonzalez-Candelas L."/>
            <person name="Gabaldon T."/>
            <person name="Spadaro D."/>
        </authorList>
    </citation>
    <scope>NUCLEOTIDE SEQUENCE [LARGE SCALE GENOMIC DNA]</scope>
    <source>
        <strain evidence="2 3">PG3</strain>
    </source>
</reference>
<evidence type="ECO:0000313" key="3">
    <source>
        <dbReference type="Proteomes" id="UP000070168"/>
    </source>
</evidence>
<dbReference type="OrthoDB" id="5429468at2759"/>
<proteinExistence type="predicted"/>
<evidence type="ECO:0000256" key="1">
    <source>
        <dbReference type="SAM" id="Phobius"/>
    </source>
</evidence>
<feature type="transmembrane region" description="Helical" evidence="1">
    <location>
        <begin position="411"/>
        <end position="433"/>
    </location>
</feature>
<dbReference type="RefSeq" id="XP_040644504.1">
    <property type="nucleotide sequence ID" value="XM_040792537.1"/>
</dbReference>
<protein>
    <submittedName>
        <fullName evidence="2">Uncharacterized protein</fullName>
    </submittedName>
</protein>
<comment type="caution">
    <text evidence="2">The sequence shown here is derived from an EMBL/GenBank/DDBJ whole genome shotgun (WGS) entry which is preliminary data.</text>
</comment>
<gene>
    <name evidence="2" type="ORF">PGRI_048240</name>
</gene>
<feature type="transmembrane region" description="Helical" evidence="1">
    <location>
        <begin position="219"/>
        <end position="242"/>
    </location>
</feature>